<evidence type="ECO:0000313" key="4">
    <source>
        <dbReference type="Proteomes" id="UP001152795"/>
    </source>
</evidence>
<dbReference type="Pfam" id="PF13637">
    <property type="entry name" value="Ank_4"/>
    <property type="match status" value="1"/>
</dbReference>
<protein>
    <submittedName>
        <fullName evidence="3">Ankyrin repeat domain-containing 12</fullName>
    </submittedName>
</protein>
<dbReference type="InterPro" id="IPR002110">
    <property type="entry name" value="Ankyrin_rpt"/>
</dbReference>
<evidence type="ECO:0000256" key="1">
    <source>
        <dbReference type="SAM" id="MobiDB-lite"/>
    </source>
</evidence>
<feature type="region of interest" description="Disordered" evidence="1">
    <location>
        <begin position="203"/>
        <end position="237"/>
    </location>
</feature>
<feature type="region of interest" description="Disordered" evidence="1">
    <location>
        <begin position="108"/>
        <end position="128"/>
    </location>
</feature>
<dbReference type="SUPFAM" id="SSF48403">
    <property type="entry name" value="Ankyrin repeat"/>
    <property type="match status" value="1"/>
</dbReference>
<gene>
    <name evidence="3" type="ORF">PACLA_8A007085</name>
</gene>
<dbReference type="Proteomes" id="UP001152795">
    <property type="component" value="Unassembled WGS sequence"/>
</dbReference>
<accession>A0A7D9IX73</accession>
<dbReference type="SMART" id="SM00248">
    <property type="entry name" value="ANK"/>
    <property type="match status" value="2"/>
</dbReference>
<dbReference type="Gene3D" id="1.25.40.20">
    <property type="entry name" value="Ankyrin repeat-containing domain"/>
    <property type="match status" value="1"/>
</dbReference>
<evidence type="ECO:0000259" key="2">
    <source>
        <dbReference type="Pfam" id="PF20231"/>
    </source>
</evidence>
<dbReference type="Pfam" id="PF20231">
    <property type="entry name" value="DUF6589"/>
    <property type="match status" value="1"/>
</dbReference>
<feature type="domain" description="DUF6589" evidence="2">
    <location>
        <begin position="441"/>
        <end position="735"/>
    </location>
</feature>
<reference evidence="3" key="1">
    <citation type="submission" date="2020-04" db="EMBL/GenBank/DDBJ databases">
        <authorList>
            <person name="Alioto T."/>
            <person name="Alioto T."/>
            <person name="Gomez Garrido J."/>
        </authorList>
    </citation>
    <scope>NUCLEOTIDE SEQUENCE</scope>
    <source>
        <strain evidence="3">A484AB</strain>
    </source>
</reference>
<keyword evidence="4" id="KW-1185">Reference proteome</keyword>
<comment type="caution">
    <text evidence="3">The sequence shown here is derived from an EMBL/GenBank/DDBJ whole genome shotgun (WGS) entry which is preliminary data.</text>
</comment>
<proteinExistence type="predicted"/>
<evidence type="ECO:0000313" key="3">
    <source>
        <dbReference type="EMBL" id="CAB4015184.1"/>
    </source>
</evidence>
<dbReference type="OrthoDB" id="6015654at2759"/>
<feature type="compositionally biased region" description="Basic and acidic residues" evidence="1">
    <location>
        <begin position="203"/>
        <end position="216"/>
    </location>
</feature>
<organism evidence="3 4">
    <name type="scientific">Paramuricea clavata</name>
    <name type="common">Red gorgonian</name>
    <name type="synonym">Violescent sea-whip</name>
    <dbReference type="NCBI Taxonomy" id="317549"/>
    <lineage>
        <taxon>Eukaryota</taxon>
        <taxon>Metazoa</taxon>
        <taxon>Cnidaria</taxon>
        <taxon>Anthozoa</taxon>
        <taxon>Octocorallia</taxon>
        <taxon>Malacalcyonacea</taxon>
        <taxon>Plexauridae</taxon>
        <taxon>Paramuricea</taxon>
    </lineage>
</organism>
<dbReference type="AlphaFoldDB" id="A0A7D9IX73"/>
<dbReference type="EMBL" id="CACRXK020008616">
    <property type="protein sequence ID" value="CAB4015184.1"/>
    <property type="molecule type" value="Genomic_DNA"/>
</dbReference>
<sequence length="836" mass="95266">MGPNMWNFTVRGAIIPDISEITDVMTEKETATMPQSDISKIKVKDLFLDSMPQHKKVWDQWCDGYYLELLNQSLNGIPTPPKPFGEMREAEFNSWLSRIDFAKHNSETEKKFKINPPSKQERCSSSQSSKTEVVNLKLSLEDNSTLTGTAEILEQFGKEFSIPCPKNYEIPFNQTGKKFEINSARMQYEFVRSVELHRTEMLETEKQMRSREKQLDIPDENNSGSDTNSSEDSDTNGIERVAERTVQQESETFKDLYARISRQTTHITHSNEDDPLGILIQQLSNDVEKINGITDQYGRTIFSFSVELKNYVLVKVLLSIGINPNVKEGCGATAMTIAVLNNDLTMCKLLLENFAEYEGALFGSFPSPLEMATAMELTTIVQLFHSHSQTKESPIIDALQSFDYSFIDKQTSDNSTTHCMDTESNAKTASNHAFEYKRSQYQGFPTAVVGDVGTCKINRSVKNRNSTAFSWMTEIPGDLHTKGHLCEAVFKAHGKGGFHKIVNNVMKRPKLTKEVLKKRKFQEQNLSHIKESVRDGSNAYGFAAVQEFKASEEFPSQEELTAALRKSGNHNDVLLSKFKKWLKICGECDDSHRYHQQMFSIFGPLLDMYIAASREGDGLLRETVWVLLLPIFAQLNFRNYWTEAFVHVVNFTSLWPLAFRQMMKRNMSVNLNGKQGHNIDMDEYVETYIVRPLKTYASGHTSVQMCERIMGNLDVLGSVRRAYSEPFHFHQTTKHKEQSFLPDVVKGMWFCIVNHFFKASTGKVVMEFPLGNATGQKKKISKSCMDVVMKGEKKVEEKFESKLHESFPSFRRISLRNVQVSQSAQMSDCEQVSDSE</sequence>
<name>A0A7D9IX73_PARCT</name>
<dbReference type="InterPro" id="IPR036770">
    <property type="entry name" value="Ankyrin_rpt-contain_sf"/>
</dbReference>
<dbReference type="InterPro" id="IPR046496">
    <property type="entry name" value="DUF6589"/>
</dbReference>